<dbReference type="InterPro" id="IPR032675">
    <property type="entry name" value="LRR_dom_sf"/>
</dbReference>
<organism evidence="1 2">
    <name type="scientific">Ganoderma sinense ZZ0214-1</name>
    <dbReference type="NCBI Taxonomy" id="1077348"/>
    <lineage>
        <taxon>Eukaryota</taxon>
        <taxon>Fungi</taxon>
        <taxon>Dikarya</taxon>
        <taxon>Basidiomycota</taxon>
        <taxon>Agaricomycotina</taxon>
        <taxon>Agaricomycetes</taxon>
        <taxon>Polyporales</taxon>
        <taxon>Polyporaceae</taxon>
        <taxon>Ganoderma</taxon>
    </lineage>
</organism>
<comment type="caution">
    <text evidence="1">The sequence shown here is derived from an EMBL/GenBank/DDBJ whole genome shotgun (WGS) entry which is preliminary data.</text>
</comment>
<dbReference type="OrthoDB" id="2799179at2759"/>
<dbReference type="Proteomes" id="UP000230002">
    <property type="component" value="Unassembled WGS sequence"/>
</dbReference>
<protein>
    <recommendedName>
        <fullName evidence="3">F-box domain-containing protein</fullName>
    </recommendedName>
</protein>
<dbReference type="AlphaFoldDB" id="A0A2G8S2U8"/>
<reference evidence="1 2" key="1">
    <citation type="journal article" date="2015" name="Sci. Rep.">
        <title>Chromosome-level genome map provides insights into diverse defense mechanisms in the medicinal fungus Ganoderma sinense.</title>
        <authorList>
            <person name="Zhu Y."/>
            <person name="Xu J."/>
            <person name="Sun C."/>
            <person name="Zhou S."/>
            <person name="Xu H."/>
            <person name="Nelson D.R."/>
            <person name="Qian J."/>
            <person name="Song J."/>
            <person name="Luo H."/>
            <person name="Xiang L."/>
            <person name="Li Y."/>
            <person name="Xu Z."/>
            <person name="Ji A."/>
            <person name="Wang L."/>
            <person name="Lu S."/>
            <person name="Hayward A."/>
            <person name="Sun W."/>
            <person name="Li X."/>
            <person name="Schwartz D.C."/>
            <person name="Wang Y."/>
            <person name="Chen S."/>
        </authorList>
    </citation>
    <scope>NUCLEOTIDE SEQUENCE [LARGE SCALE GENOMIC DNA]</scope>
    <source>
        <strain evidence="1 2">ZZ0214-1</strain>
    </source>
</reference>
<accession>A0A2G8S2U8</accession>
<dbReference type="Gene3D" id="3.80.10.10">
    <property type="entry name" value="Ribonuclease Inhibitor"/>
    <property type="match status" value="1"/>
</dbReference>
<keyword evidence="2" id="KW-1185">Reference proteome</keyword>
<dbReference type="EMBL" id="AYKW01000028">
    <property type="protein sequence ID" value="PIL28096.1"/>
    <property type="molecule type" value="Genomic_DNA"/>
</dbReference>
<proteinExistence type="predicted"/>
<evidence type="ECO:0000313" key="2">
    <source>
        <dbReference type="Proteomes" id="UP000230002"/>
    </source>
</evidence>
<evidence type="ECO:0000313" key="1">
    <source>
        <dbReference type="EMBL" id="PIL28096.1"/>
    </source>
</evidence>
<name>A0A2G8S2U8_9APHY</name>
<evidence type="ECO:0008006" key="3">
    <source>
        <dbReference type="Google" id="ProtNLM"/>
    </source>
</evidence>
<dbReference type="SUPFAM" id="SSF52047">
    <property type="entry name" value="RNI-like"/>
    <property type="match status" value="1"/>
</dbReference>
<gene>
    <name evidence="1" type="ORF">GSI_09747</name>
</gene>
<sequence>MLPTPGHIAFEETGDIRDPPFLAVATCPDLGACCFCPAYSQANPSIVDPLVCDPLNTIDATLSALPRLTALHLRVRYIDVHDRLYICPEPFESDCDDLDDCTVAPLVTFHYTLPHYRQPWSFTSETATLDLLVRKLHTSLESLMLPVEPAPIQTISSLHWPRLRKLTLRGERWSDPATPIVALFSSMPSLQSLALELSEPKNAPVPSPGVIWPKGLSATLPWPYLDTLRISHPDPADDIYANLPQSLNALSLRSWPHECIEIFDKKRPYQPPSWYQGRKDRWWDCPLLIPGNLAQVLRKCDFSLLHSLELEYRVDAHESELLRALTAKFPHLTTLEIHRFRRHGEYHVPVTEFAEALVPLTSLRLLKLHLNFDRMPDPKPGHMMTRNLPRSKSPAFDDTLASAAEELSRTLAPSLEEIWMFKYEYEPLWLVFVVTRAYLDGELQTGVVAQKDCCHY</sequence>